<dbReference type="InterPro" id="IPR011701">
    <property type="entry name" value="MFS"/>
</dbReference>
<evidence type="ECO:0000256" key="6">
    <source>
        <dbReference type="ARBA" id="ARBA00023136"/>
    </source>
</evidence>
<dbReference type="GeneID" id="107263841"/>
<evidence type="ECO:0000256" key="2">
    <source>
        <dbReference type="ARBA" id="ARBA00022448"/>
    </source>
</evidence>
<feature type="region of interest" description="Disordered" evidence="7">
    <location>
        <begin position="516"/>
        <end position="542"/>
    </location>
</feature>
<keyword evidence="2" id="KW-0813">Transport</keyword>
<feature type="transmembrane region" description="Helical" evidence="8">
    <location>
        <begin position="216"/>
        <end position="239"/>
    </location>
</feature>
<evidence type="ECO:0000313" key="11">
    <source>
        <dbReference type="RefSeq" id="XP_015586968.1"/>
    </source>
</evidence>
<protein>
    <submittedName>
        <fullName evidence="11">Sialin isoform X1</fullName>
    </submittedName>
</protein>
<feature type="transmembrane region" description="Helical" evidence="8">
    <location>
        <begin position="442"/>
        <end position="461"/>
    </location>
</feature>
<dbReference type="Pfam" id="PF07690">
    <property type="entry name" value="MFS_1"/>
    <property type="match status" value="1"/>
</dbReference>
<evidence type="ECO:0000256" key="3">
    <source>
        <dbReference type="ARBA" id="ARBA00022692"/>
    </source>
</evidence>
<feature type="compositionally biased region" description="Low complexity" evidence="7">
    <location>
        <begin position="522"/>
        <end position="533"/>
    </location>
</feature>
<comment type="subcellular location">
    <subcellularLocation>
        <location evidence="1">Membrane</location>
        <topology evidence="1">Multi-pass membrane protein</topology>
    </subcellularLocation>
</comment>
<feature type="transmembrane region" description="Helical" evidence="8">
    <location>
        <begin position="388"/>
        <end position="406"/>
    </location>
</feature>
<dbReference type="FunFam" id="1.20.1250.20:FF:000003">
    <property type="entry name" value="Solute carrier family 17 member 3"/>
    <property type="match status" value="1"/>
</dbReference>
<keyword evidence="3 8" id="KW-0812">Transmembrane</keyword>
<dbReference type="PROSITE" id="PS50850">
    <property type="entry name" value="MFS"/>
    <property type="match status" value="1"/>
</dbReference>
<dbReference type="GO" id="GO:0016020">
    <property type="term" value="C:membrane"/>
    <property type="evidence" value="ECO:0007669"/>
    <property type="project" value="UniProtKB-SubCell"/>
</dbReference>
<evidence type="ECO:0000256" key="1">
    <source>
        <dbReference type="ARBA" id="ARBA00004141"/>
    </source>
</evidence>
<keyword evidence="5 8" id="KW-1133">Transmembrane helix</keyword>
<dbReference type="InterPro" id="IPR050382">
    <property type="entry name" value="MFS_Na/Anion_cotransporter"/>
</dbReference>
<evidence type="ECO:0000256" key="8">
    <source>
        <dbReference type="SAM" id="Phobius"/>
    </source>
</evidence>
<dbReference type="AlphaFoldDB" id="A0AAJ7BIP9"/>
<evidence type="ECO:0000259" key="9">
    <source>
        <dbReference type="PROSITE" id="PS50850"/>
    </source>
</evidence>
<evidence type="ECO:0000256" key="4">
    <source>
        <dbReference type="ARBA" id="ARBA00022847"/>
    </source>
</evidence>
<feature type="transmembrane region" description="Helical" evidence="8">
    <location>
        <begin position="245"/>
        <end position="266"/>
    </location>
</feature>
<dbReference type="InterPro" id="IPR020846">
    <property type="entry name" value="MFS_dom"/>
</dbReference>
<dbReference type="InterPro" id="IPR036259">
    <property type="entry name" value="MFS_trans_sf"/>
</dbReference>
<dbReference type="Proteomes" id="UP000694920">
    <property type="component" value="Unplaced"/>
</dbReference>
<feature type="transmembrane region" description="Helical" evidence="8">
    <location>
        <begin position="481"/>
        <end position="500"/>
    </location>
</feature>
<keyword evidence="10" id="KW-1185">Reference proteome</keyword>
<feature type="transmembrane region" description="Helical" evidence="8">
    <location>
        <begin position="349"/>
        <end position="368"/>
    </location>
</feature>
<evidence type="ECO:0000256" key="5">
    <source>
        <dbReference type="ARBA" id="ARBA00022989"/>
    </source>
</evidence>
<feature type="transmembrane region" description="Helical" evidence="8">
    <location>
        <begin position="181"/>
        <end position="204"/>
    </location>
</feature>
<evidence type="ECO:0000256" key="7">
    <source>
        <dbReference type="SAM" id="MobiDB-lite"/>
    </source>
</evidence>
<organism evidence="10 11">
    <name type="scientific">Cephus cinctus</name>
    <name type="common">Wheat stem sawfly</name>
    <dbReference type="NCBI Taxonomy" id="211228"/>
    <lineage>
        <taxon>Eukaryota</taxon>
        <taxon>Metazoa</taxon>
        <taxon>Ecdysozoa</taxon>
        <taxon>Arthropoda</taxon>
        <taxon>Hexapoda</taxon>
        <taxon>Insecta</taxon>
        <taxon>Pterygota</taxon>
        <taxon>Neoptera</taxon>
        <taxon>Endopterygota</taxon>
        <taxon>Hymenoptera</taxon>
        <taxon>Cephoidea</taxon>
        <taxon>Cephidae</taxon>
        <taxon>Cephus</taxon>
    </lineage>
</organism>
<dbReference type="RefSeq" id="XP_015586968.1">
    <property type="nucleotide sequence ID" value="XM_015731482.2"/>
</dbReference>
<dbReference type="SUPFAM" id="SSF103473">
    <property type="entry name" value="MFS general substrate transporter"/>
    <property type="match status" value="1"/>
</dbReference>
<dbReference type="GO" id="GO:0015293">
    <property type="term" value="F:symporter activity"/>
    <property type="evidence" value="ECO:0007669"/>
    <property type="project" value="UniProtKB-KW"/>
</dbReference>
<accession>A0AAJ7BIP9</accession>
<feature type="transmembrane region" description="Helical" evidence="8">
    <location>
        <begin position="306"/>
        <end position="329"/>
    </location>
</feature>
<evidence type="ECO:0000313" key="10">
    <source>
        <dbReference type="Proteomes" id="UP000694920"/>
    </source>
</evidence>
<reference evidence="11" key="1">
    <citation type="submission" date="2025-08" db="UniProtKB">
        <authorList>
            <consortium name="RefSeq"/>
        </authorList>
    </citation>
    <scope>IDENTIFICATION</scope>
</reference>
<feature type="transmembrane region" description="Helical" evidence="8">
    <location>
        <begin position="412"/>
        <end position="430"/>
    </location>
</feature>
<dbReference type="Gene3D" id="1.20.1250.20">
    <property type="entry name" value="MFS general substrate transporter like domains"/>
    <property type="match status" value="2"/>
</dbReference>
<feature type="transmembrane region" description="Helical" evidence="8">
    <location>
        <begin position="16"/>
        <end position="36"/>
    </location>
</feature>
<keyword evidence="6 8" id="KW-0472">Membrane</keyword>
<gene>
    <name evidence="11" type="primary">LOC107263841</name>
</gene>
<dbReference type="KEGG" id="ccin:107263841"/>
<feature type="domain" description="Major facilitator superfamily (MFS) profile" evidence="9">
    <location>
        <begin position="78"/>
        <end position="505"/>
    </location>
</feature>
<proteinExistence type="predicted"/>
<name>A0AAJ7BIP9_CEPCN</name>
<dbReference type="GO" id="GO:0006820">
    <property type="term" value="P:monoatomic anion transport"/>
    <property type="evidence" value="ECO:0007669"/>
    <property type="project" value="TreeGrafter"/>
</dbReference>
<sequence length="542" mass="60319">MTILERYCKALYPKWIPTRVVICVMLFINCWTSYMLRLQMPILAVPMIISQSENSTSGACVQDDDSSNRKRRFLDDDNYLYTWITNEKDSIHLKRLSRASDNKALEIEPRAYLFSGEPFDWSPEVRGQLIAAYSYGNVPGNFIGGIMALKLGPKRAVLWTALLAALISLITPLLAHAHWGVLLMSRVIIGFTGGVTFPACHTMVAKWAPPDEKQRFIWSLLGGTFGTMLTYPMIAGIAGDINWEMGWYLPSLLMFVWIGFWALLAYDTPNEHPGISTKEKEYILNSQMGIVRQEKPTLKQTPVKQIFTSIPFWSLIMCHFGNLFLLFFYQNAMMLYLTKALGFKLAKGGAIASLPWAGRMLFGFFFSWAGDTIKKRKLISITALRKGATIFSHLIPGICLIAVGYLGCSFVWANFFLVLALGFNGAASISNLSNNQDLSPNFAGFLYGIMNTIGCTTGMIIPPMVEAIAGRYGNPINKWQILFWIGAAVCILCMLIFILGGSGQVQSWNEIAPAKRTDTEVEAGAETTTPTGTKVQPSDIKT</sequence>
<dbReference type="PANTHER" id="PTHR11662:SF336">
    <property type="entry name" value="LP19554P"/>
    <property type="match status" value="1"/>
</dbReference>
<dbReference type="PANTHER" id="PTHR11662">
    <property type="entry name" value="SOLUTE CARRIER FAMILY 17"/>
    <property type="match status" value="1"/>
</dbReference>
<feature type="transmembrane region" description="Helical" evidence="8">
    <location>
        <begin position="156"/>
        <end position="175"/>
    </location>
</feature>
<keyword evidence="4" id="KW-0769">Symport</keyword>